<keyword evidence="7" id="KW-1185">Reference proteome</keyword>
<organism evidence="5 6">
    <name type="scientific">Pseudomonas luteola</name>
    <dbReference type="NCBI Taxonomy" id="47886"/>
    <lineage>
        <taxon>Bacteria</taxon>
        <taxon>Pseudomonadati</taxon>
        <taxon>Pseudomonadota</taxon>
        <taxon>Gammaproteobacteria</taxon>
        <taxon>Pseudomonadales</taxon>
        <taxon>Pseudomonadaceae</taxon>
        <taxon>Pseudomonas</taxon>
    </lineage>
</organism>
<evidence type="ECO:0000313" key="7">
    <source>
        <dbReference type="Proteomes" id="UP000626180"/>
    </source>
</evidence>
<evidence type="ECO:0000256" key="2">
    <source>
        <dbReference type="SAM" id="SignalP"/>
    </source>
</evidence>
<dbReference type="CDD" id="cd01144">
    <property type="entry name" value="BtuF"/>
    <property type="match status" value="1"/>
</dbReference>
<dbReference type="InterPro" id="IPR050902">
    <property type="entry name" value="ABC_Transporter_SBP"/>
</dbReference>
<sequence>MKAGRRCSVLTGVCLLFCCVLSQAAERVISLAPSMTDIMLELGVESRLVGVLDAGKRPASLSGLPSVGRYGQVNIEKIVSLHPDLILLWPGAVPLAQREQLRQLGYTIETLDVHRLDDLADGLARIAQVVGVPDKGQHLAIQFRERLADMHERYRQLPTVRVFYQVWDKPLYTVGSTQIISDAIQVCGGRNIFANLSQPAPQVGVEAVLTRNPEVILAMDQAQLEPWRQWPTLKAVAHHQLWAVGDKRLERPSYGMLDAVVRLCELIDKAR</sequence>
<dbReference type="Gene3D" id="3.40.50.1980">
    <property type="entry name" value="Nitrogenase molybdenum iron protein domain"/>
    <property type="match status" value="2"/>
</dbReference>
<evidence type="ECO:0000256" key="1">
    <source>
        <dbReference type="ARBA" id="ARBA00022729"/>
    </source>
</evidence>
<evidence type="ECO:0000313" key="6">
    <source>
        <dbReference type="Proteomes" id="UP000250443"/>
    </source>
</evidence>
<dbReference type="Proteomes" id="UP000626180">
    <property type="component" value="Unassembled WGS sequence"/>
</dbReference>
<dbReference type="SUPFAM" id="SSF53807">
    <property type="entry name" value="Helical backbone' metal receptor"/>
    <property type="match status" value="1"/>
</dbReference>
<dbReference type="InterPro" id="IPR002491">
    <property type="entry name" value="ABC_transptr_periplasmic_BD"/>
</dbReference>
<dbReference type="AlphaFoldDB" id="A0A2X2CNW6"/>
<protein>
    <submittedName>
        <fullName evidence="5">ABC transporter</fullName>
    </submittedName>
    <submittedName>
        <fullName evidence="4">Cobalamin-binding protein</fullName>
    </submittedName>
</protein>
<accession>A0A2X2CNW6</accession>
<dbReference type="PANTHER" id="PTHR30535">
    <property type="entry name" value="VITAMIN B12-BINDING PROTEIN"/>
    <property type="match status" value="1"/>
</dbReference>
<dbReference type="GO" id="GO:0071281">
    <property type="term" value="P:cellular response to iron ion"/>
    <property type="evidence" value="ECO:0007669"/>
    <property type="project" value="TreeGrafter"/>
</dbReference>
<dbReference type="EMBL" id="JADMCD010000001">
    <property type="protein sequence ID" value="MBF8639807.1"/>
    <property type="molecule type" value="Genomic_DNA"/>
</dbReference>
<dbReference type="Proteomes" id="UP000250443">
    <property type="component" value="Unassembled WGS sequence"/>
</dbReference>
<dbReference type="PANTHER" id="PTHR30535:SF34">
    <property type="entry name" value="MOLYBDATE-BINDING PROTEIN MOLA"/>
    <property type="match status" value="1"/>
</dbReference>
<evidence type="ECO:0000313" key="5">
    <source>
        <dbReference type="EMBL" id="SPZ01775.1"/>
    </source>
</evidence>
<proteinExistence type="predicted"/>
<evidence type="ECO:0000313" key="4">
    <source>
        <dbReference type="EMBL" id="MBF8639807.1"/>
    </source>
</evidence>
<reference evidence="5 6" key="1">
    <citation type="submission" date="2018-06" db="EMBL/GenBank/DDBJ databases">
        <authorList>
            <consortium name="Pathogen Informatics"/>
            <person name="Doyle S."/>
        </authorList>
    </citation>
    <scope>NUCLEOTIDE SEQUENCE [LARGE SCALE GENOMIC DNA]</scope>
    <source>
        <strain evidence="5 6">NCTC11842</strain>
    </source>
</reference>
<gene>
    <name evidence="5" type="primary">btuF</name>
    <name evidence="4" type="ORF">IRZ65_03780</name>
    <name evidence="5" type="ORF">NCTC11842_00569</name>
</gene>
<dbReference type="Pfam" id="PF01497">
    <property type="entry name" value="Peripla_BP_2"/>
    <property type="match status" value="1"/>
</dbReference>
<feature type="chain" id="PRO_5015932062" evidence="2">
    <location>
        <begin position="25"/>
        <end position="271"/>
    </location>
</feature>
<dbReference type="RefSeq" id="WP_010796883.1">
    <property type="nucleotide sequence ID" value="NZ_CP069262.1"/>
</dbReference>
<feature type="domain" description="Fe/B12 periplasmic-binding" evidence="3">
    <location>
        <begin position="27"/>
        <end position="271"/>
    </location>
</feature>
<dbReference type="EMBL" id="UAUF01000005">
    <property type="protein sequence ID" value="SPZ01775.1"/>
    <property type="molecule type" value="Genomic_DNA"/>
</dbReference>
<evidence type="ECO:0000259" key="3">
    <source>
        <dbReference type="PROSITE" id="PS50983"/>
    </source>
</evidence>
<dbReference type="PROSITE" id="PS50983">
    <property type="entry name" value="FE_B12_PBP"/>
    <property type="match status" value="1"/>
</dbReference>
<feature type="signal peptide" evidence="2">
    <location>
        <begin position="1"/>
        <end position="24"/>
    </location>
</feature>
<reference evidence="4 7" key="2">
    <citation type="submission" date="2020-10" db="EMBL/GenBank/DDBJ databases">
        <title>Genome sequences of Pseudomonas isolates.</title>
        <authorList>
            <person name="Wessels L."/>
            <person name="Reich F."/>
            <person name="Hammerl J."/>
        </authorList>
    </citation>
    <scope>NUCLEOTIDE SEQUENCE [LARGE SCALE GENOMIC DNA]</scope>
    <source>
        <strain evidence="4 7">20-MO00624-0</strain>
    </source>
</reference>
<dbReference type="NCBIfam" id="NF038402">
    <property type="entry name" value="TroA_like"/>
    <property type="match status" value="1"/>
</dbReference>
<name>A0A2X2CNW6_PSELU</name>
<dbReference type="InterPro" id="IPR054828">
    <property type="entry name" value="Vit_B12_bind_prot"/>
</dbReference>
<keyword evidence="1 2" id="KW-0732">Signal</keyword>